<keyword evidence="2 5" id="KW-0863">Zinc-finger</keyword>
<accession>A0A2I3RDG0</accession>
<keyword evidence="4 5" id="KW-0238">DNA-binding</keyword>
<dbReference type="PANTHER" id="PTHR46289:SF12">
    <property type="entry name" value="52 KDA REPRESSOR OF THE INHIBITOR OF THE PROTEIN KINASE"/>
    <property type="match status" value="1"/>
</dbReference>
<evidence type="ECO:0000256" key="3">
    <source>
        <dbReference type="ARBA" id="ARBA00022833"/>
    </source>
</evidence>
<keyword evidence="1" id="KW-0479">Metal-binding</keyword>
<evidence type="ECO:0000256" key="2">
    <source>
        <dbReference type="ARBA" id="ARBA00022771"/>
    </source>
</evidence>
<evidence type="ECO:0000313" key="9">
    <source>
        <dbReference type="Proteomes" id="UP000002277"/>
    </source>
</evidence>
<dbReference type="OMA" id="TYPEECE"/>
<reference evidence="8 9" key="1">
    <citation type="journal article" date="2005" name="Nature">
        <title>Initial sequence of the chimpanzee genome and comparison with the human genome.</title>
        <authorList>
            <consortium name="Chimpanzee sequencing and analysis consortium"/>
        </authorList>
    </citation>
    <scope>NUCLEOTIDE SEQUENCE [LARGE SCALE GENOMIC DNA]</scope>
</reference>
<sequence>MPNFCAAPNCTRKSTQSDLAFFRFPRDPARCQKWVENCRKADLEDKTPDQLNKHYRLCAKHFETSMICRTSPYRTVLRDNAIPTIFDLTSHLNNPHSRHRKRIKELSEDEIRTLKQKKIDEISEQEQKHKETNNSNAQNPSEEEGEGQDEDILPLTLEEKENKEYLKYLFEILILMGRQNIPLDGHEADEIAEGLFTPDNFQALLECRINSGEEVLRKRFETTAVNTLFCSKTQQRQMLEICENCIREETLREVRDSHVFSIITDDVVDIAGEEHLPVLVRFVDESHNLREEFIGFLPYEADAEILAVKFHTMITEKWGLNMEYCRGQAYIVSSGFSSKMKVVASRLLEKYPQAIYTLCSFCALNMWLAKSVPVMGVSVALGTIEEVCSFFHRSPQLLLEPDNVISVLFQNSKERGKELKEICHSQWTGRHDAFEILVELLQALVLCLDGINSDTNIRWNNYIAGRAFVLCSAVTDFDFIVTIVVLKNVLSFTRAFGKNLQGQTSDVFFAAGSLTAVLHSLNEVMENIEVYNEFWFEEATNLATKLDIQMKLPGKFRRAHQGNLESQLTSESYYKETLSVPTVEHIIQELKDIFAEQHLKALKCLSLVPSVMGQLKFNTSDGTPSSLLGNQMETQGERYRASVENERYENGRKRLKAYLRNTLTDQRSSNLALLNINFDIKHDLDLMVDTYIKLYTSKSELPTDNSETVENT</sequence>
<dbReference type="GO" id="GO:0008270">
    <property type="term" value="F:zinc ion binding"/>
    <property type="evidence" value="ECO:0007669"/>
    <property type="project" value="UniProtKB-KW"/>
</dbReference>
<dbReference type="SUPFAM" id="SSF57716">
    <property type="entry name" value="Glucocorticoid receptor-like (DNA-binding domain)"/>
    <property type="match status" value="1"/>
</dbReference>
<organism evidence="8 9">
    <name type="scientific">Pan troglodytes</name>
    <name type="common">Chimpanzee</name>
    <dbReference type="NCBI Taxonomy" id="9598"/>
    <lineage>
        <taxon>Eukaryota</taxon>
        <taxon>Metazoa</taxon>
        <taxon>Chordata</taxon>
        <taxon>Craniata</taxon>
        <taxon>Vertebrata</taxon>
        <taxon>Euteleostomi</taxon>
        <taxon>Mammalia</taxon>
        <taxon>Eutheria</taxon>
        <taxon>Euarchontoglires</taxon>
        <taxon>Primates</taxon>
        <taxon>Haplorrhini</taxon>
        <taxon>Catarrhini</taxon>
        <taxon>Hominidae</taxon>
        <taxon>Pan</taxon>
    </lineage>
</organism>
<dbReference type="InterPro" id="IPR006612">
    <property type="entry name" value="THAP_Znf"/>
</dbReference>
<dbReference type="SMART" id="SM00692">
    <property type="entry name" value="DM3"/>
    <property type="match status" value="1"/>
</dbReference>
<dbReference type="PANTHER" id="PTHR46289">
    <property type="entry name" value="52 KDA REPRESSOR OF THE INHIBITOR OF THE PROTEIN KINASE-LIKE PROTEIN-RELATED"/>
    <property type="match status" value="1"/>
</dbReference>
<dbReference type="Proteomes" id="UP000002277">
    <property type="component" value="Chromosome 8"/>
</dbReference>
<evidence type="ECO:0000256" key="5">
    <source>
        <dbReference type="PROSITE-ProRule" id="PRU00309"/>
    </source>
</evidence>
<feature type="compositionally biased region" description="Basic and acidic residues" evidence="6">
    <location>
        <begin position="122"/>
        <end position="132"/>
    </location>
</feature>
<reference evidence="8" key="2">
    <citation type="submission" date="2025-08" db="UniProtKB">
        <authorList>
            <consortium name="Ensembl"/>
        </authorList>
    </citation>
    <scope>IDENTIFICATION</scope>
</reference>
<feature type="domain" description="THAP-type" evidence="7">
    <location>
        <begin position="1"/>
        <end position="86"/>
    </location>
</feature>
<dbReference type="InParanoid" id="A0A2I3RDG0"/>
<evidence type="ECO:0000259" key="7">
    <source>
        <dbReference type="PROSITE" id="PS50950"/>
    </source>
</evidence>
<dbReference type="Bgee" id="ENSPTRG00000034039">
    <property type="expression patterns" value="Expressed in Brodmann (1909) area 10 and 15 other cell types or tissues"/>
</dbReference>
<dbReference type="PROSITE" id="PS50950">
    <property type="entry name" value="ZF_THAP"/>
    <property type="match status" value="1"/>
</dbReference>
<evidence type="ECO:0000313" key="8">
    <source>
        <dbReference type="Ensembl" id="ENSPTRP00000062704.1"/>
    </source>
</evidence>
<evidence type="ECO:0000256" key="1">
    <source>
        <dbReference type="ARBA" id="ARBA00022723"/>
    </source>
</evidence>
<evidence type="ECO:0000256" key="6">
    <source>
        <dbReference type="SAM" id="MobiDB-lite"/>
    </source>
</evidence>
<dbReference type="InterPro" id="IPR025398">
    <property type="entry name" value="DUF4371"/>
</dbReference>
<dbReference type="EMBL" id="AACZ04016141">
    <property type="status" value="NOT_ANNOTATED_CDS"/>
    <property type="molecule type" value="Genomic_DNA"/>
</dbReference>
<keyword evidence="9" id="KW-1185">Reference proteome</keyword>
<name>A0A2I3RDG0_PANTR</name>
<dbReference type="GO" id="GO:0003677">
    <property type="term" value="F:DNA binding"/>
    <property type="evidence" value="ECO:0007669"/>
    <property type="project" value="UniProtKB-UniRule"/>
</dbReference>
<evidence type="ECO:0000256" key="4">
    <source>
        <dbReference type="ARBA" id="ARBA00023125"/>
    </source>
</evidence>
<feature type="region of interest" description="Disordered" evidence="6">
    <location>
        <begin position="122"/>
        <end position="149"/>
    </location>
</feature>
<proteinExistence type="predicted"/>
<dbReference type="Pfam" id="PF14291">
    <property type="entry name" value="DUF4371"/>
    <property type="match status" value="1"/>
</dbReference>
<dbReference type="GeneTree" id="ENSGT00530000063516"/>
<keyword evidence="3" id="KW-0862">Zinc</keyword>
<dbReference type="SMART" id="SM00980">
    <property type="entry name" value="THAP"/>
    <property type="match status" value="1"/>
</dbReference>
<protein>
    <recommendedName>
        <fullName evidence="7">THAP-type domain-containing protein</fullName>
    </recommendedName>
</protein>
<dbReference type="InterPro" id="IPR052958">
    <property type="entry name" value="IFN-induced_PKR_regulator"/>
</dbReference>
<reference evidence="8" key="3">
    <citation type="submission" date="2025-09" db="UniProtKB">
        <authorList>
            <consortium name="Ensembl"/>
        </authorList>
    </citation>
    <scope>IDENTIFICATION</scope>
</reference>
<dbReference type="Ensembl" id="ENSPTRT00000064536.3">
    <property type="protein sequence ID" value="ENSPTRP00000062704.1"/>
    <property type="gene ID" value="ENSPTRG00000034039.3"/>
</dbReference>
<dbReference type="AlphaFoldDB" id="A0A2I3RDG0"/>
<dbReference type="Pfam" id="PF05485">
    <property type="entry name" value="THAP"/>
    <property type="match status" value="1"/>
</dbReference>